<dbReference type="STRING" id="743721.Psesu_0582"/>
<evidence type="ECO:0000313" key="2">
    <source>
        <dbReference type="EMBL" id="ADV26440.1"/>
    </source>
</evidence>
<name>E6WQJ1_PSEUU</name>
<proteinExistence type="predicted"/>
<dbReference type="eggNOG" id="ENOG502ZKM4">
    <property type="taxonomic scope" value="Bacteria"/>
</dbReference>
<dbReference type="Proteomes" id="UP000008632">
    <property type="component" value="Chromosome"/>
</dbReference>
<dbReference type="EMBL" id="CP002446">
    <property type="protein sequence ID" value="ADV26440.1"/>
    <property type="molecule type" value="Genomic_DNA"/>
</dbReference>
<feature type="signal peptide" evidence="1">
    <location>
        <begin position="1"/>
        <end position="23"/>
    </location>
</feature>
<organism evidence="2 3">
    <name type="scientific">Pseudoxanthomonas suwonensis (strain 11-1)</name>
    <dbReference type="NCBI Taxonomy" id="743721"/>
    <lineage>
        <taxon>Bacteria</taxon>
        <taxon>Pseudomonadati</taxon>
        <taxon>Pseudomonadota</taxon>
        <taxon>Gammaproteobacteria</taxon>
        <taxon>Lysobacterales</taxon>
        <taxon>Lysobacteraceae</taxon>
        <taxon>Pseudoxanthomonas</taxon>
    </lineage>
</organism>
<dbReference type="Pfam" id="PF11218">
    <property type="entry name" value="DUF3011"/>
    <property type="match status" value="1"/>
</dbReference>
<evidence type="ECO:0000256" key="1">
    <source>
        <dbReference type="SAM" id="SignalP"/>
    </source>
</evidence>
<reference evidence="2 3" key="1">
    <citation type="submission" date="2011-01" db="EMBL/GenBank/DDBJ databases">
        <title>Complete sequence of Pseudoxanthomonas suwonensis 11-1.</title>
        <authorList>
            <consortium name="US DOE Joint Genome Institute"/>
            <person name="Lucas S."/>
            <person name="Copeland A."/>
            <person name="Lapidus A."/>
            <person name="Cheng J.-F."/>
            <person name="Goodwin L."/>
            <person name="Pitluck S."/>
            <person name="Teshima H."/>
            <person name="Detter J.C."/>
            <person name="Han C."/>
            <person name="Tapia R."/>
            <person name="Land M."/>
            <person name="Hauser L."/>
            <person name="Kyrpides N."/>
            <person name="Ivanova N."/>
            <person name="Ovchinnikova G."/>
            <person name="Siebers A.K."/>
            <person name="Allgaier M."/>
            <person name="Thelen M.P."/>
            <person name="Hugenholtz P."/>
            <person name="Gladden J."/>
            <person name="Woyke T."/>
        </authorList>
    </citation>
    <scope>NUCLEOTIDE SEQUENCE [LARGE SCALE GENOMIC DNA]</scope>
    <source>
        <strain evidence="3">11-1</strain>
    </source>
</reference>
<dbReference type="HOGENOM" id="CLU_882524_0_0_6"/>
<dbReference type="RefSeq" id="WP_013534270.1">
    <property type="nucleotide sequence ID" value="NC_014924.1"/>
</dbReference>
<dbReference type="InterPro" id="IPR021381">
    <property type="entry name" value="DUF3011"/>
</dbReference>
<accession>E6WQJ1</accession>
<evidence type="ECO:0000313" key="3">
    <source>
        <dbReference type="Proteomes" id="UP000008632"/>
    </source>
</evidence>
<protein>
    <recommendedName>
        <fullName evidence="4">DUF3011 domain-containing protein</fullName>
    </recommendedName>
</protein>
<evidence type="ECO:0008006" key="4">
    <source>
        <dbReference type="Google" id="ProtNLM"/>
    </source>
</evidence>
<dbReference type="OrthoDB" id="6052310at2"/>
<sequence>MTRILTAVLVLCLALAATAPAVAAPGDDLRRLPTAQQVDRIDREYAAQSRGRVIPDDQLDYYLAQVQRGWGMDQVRKDISGSLRGQGNRRWNGSSWSGATLVCSSNDRRRRECRTPFRGRPVLVENISGTRCVEGRNFGGGNGTMWVDDGCRGRFAEGRGPVTGNTGQVVRCESNDNREKACAFSGRAVLVKQLSKAACIEGRTWGQRGNTLWVDDGCRGEFAQASGPAPGRPGQWGQNSNYSITCASDDKRRRTCDWDRRQGRPVVIQQISSTRCDENRNWGWNGNSIWVDGGCRARFGAR</sequence>
<dbReference type="AlphaFoldDB" id="E6WQJ1"/>
<keyword evidence="1" id="KW-0732">Signal</keyword>
<dbReference type="KEGG" id="psu:Psesu_0582"/>
<gene>
    <name evidence="2" type="ordered locus">Psesu_0582</name>
</gene>
<keyword evidence="3" id="KW-1185">Reference proteome</keyword>
<feature type="chain" id="PRO_5003214414" description="DUF3011 domain-containing protein" evidence="1">
    <location>
        <begin position="24"/>
        <end position="302"/>
    </location>
</feature>